<accession>A0A127MM63</accession>
<dbReference type="AlphaFoldDB" id="A0A127MM63"/>
<feature type="domain" description="Fimbrial-type adhesion" evidence="5">
    <location>
        <begin position="184"/>
        <end position="331"/>
    </location>
</feature>
<dbReference type="PROSITE" id="PS51257">
    <property type="entry name" value="PROKAR_LIPOPROTEIN"/>
    <property type="match status" value="1"/>
</dbReference>
<dbReference type="InterPro" id="IPR050263">
    <property type="entry name" value="Bact_Fimbrial_Adh_Pro"/>
</dbReference>
<dbReference type="InterPro" id="IPR036937">
    <property type="entry name" value="Adhesion_dom_fimbrial_sf"/>
</dbReference>
<reference evidence="6 7" key="1">
    <citation type="submission" date="2016-05" db="EMBL/GenBank/DDBJ databases">
        <title>Genome Sequence of Pseudomonas citronellolis Strain SJTE-3, an Estrogens and Persistent Organic Pollutants degradation strain.</title>
        <authorList>
            <person name="Liang R."/>
        </authorList>
    </citation>
    <scope>NUCLEOTIDE SEQUENCE [LARGE SCALE GENOMIC DNA]</scope>
    <source>
        <strain evidence="6 7">SJTE-3</strain>
    </source>
</reference>
<dbReference type="InterPro" id="IPR008966">
    <property type="entry name" value="Adhesion_dom_sf"/>
</dbReference>
<dbReference type="Gene3D" id="2.60.40.3310">
    <property type="match status" value="1"/>
</dbReference>
<dbReference type="SUPFAM" id="SSF49401">
    <property type="entry name" value="Bacterial adhesins"/>
    <property type="match status" value="1"/>
</dbReference>
<evidence type="ECO:0000313" key="6">
    <source>
        <dbReference type="EMBL" id="ANI13232.1"/>
    </source>
</evidence>
<protein>
    <recommendedName>
        <fullName evidence="5">Fimbrial-type adhesion domain-containing protein</fullName>
    </recommendedName>
</protein>
<dbReference type="GeneID" id="72994071"/>
<dbReference type="KEGG" id="pcq:PcP3B5_08940"/>
<dbReference type="EMBL" id="CP015878">
    <property type="protein sequence ID" value="ANI13232.1"/>
    <property type="molecule type" value="Genomic_DNA"/>
</dbReference>
<dbReference type="GO" id="GO:0043709">
    <property type="term" value="P:cell adhesion involved in single-species biofilm formation"/>
    <property type="evidence" value="ECO:0007669"/>
    <property type="project" value="TreeGrafter"/>
</dbReference>
<organism evidence="6 7">
    <name type="scientific">Pseudomonas citronellolis</name>
    <dbReference type="NCBI Taxonomy" id="53408"/>
    <lineage>
        <taxon>Bacteria</taxon>
        <taxon>Pseudomonadati</taxon>
        <taxon>Pseudomonadota</taxon>
        <taxon>Gammaproteobacteria</taxon>
        <taxon>Pseudomonadales</taxon>
        <taxon>Pseudomonadaceae</taxon>
        <taxon>Pseudomonas</taxon>
    </lineage>
</organism>
<name>A0A127MM63_9PSED</name>
<dbReference type="RefSeq" id="WP_061560641.1">
    <property type="nucleotide sequence ID" value="NZ_CP014158.1"/>
</dbReference>
<keyword evidence="4" id="KW-0281">Fimbrium</keyword>
<gene>
    <name evidence="6" type="ORF">A9C11_04220</name>
</gene>
<proteinExistence type="inferred from homology"/>
<dbReference type="Proteomes" id="UP000077748">
    <property type="component" value="Chromosome"/>
</dbReference>
<dbReference type="PANTHER" id="PTHR33420:SF12">
    <property type="entry name" value="FIMBRIN-LIKE PROTEIN FIMI-RELATED"/>
    <property type="match status" value="1"/>
</dbReference>
<comment type="subcellular location">
    <subcellularLocation>
        <location evidence="1">Fimbrium</location>
    </subcellularLocation>
</comment>
<evidence type="ECO:0000313" key="7">
    <source>
        <dbReference type="Proteomes" id="UP000077748"/>
    </source>
</evidence>
<comment type="similarity">
    <text evidence="2">Belongs to the fimbrial protein family.</text>
</comment>
<dbReference type="GO" id="GO:0009289">
    <property type="term" value="C:pilus"/>
    <property type="evidence" value="ECO:0007669"/>
    <property type="project" value="UniProtKB-SubCell"/>
</dbReference>
<dbReference type="InterPro" id="IPR000259">
    <property type="entry name" value="Adhesion_dom_fimbrial"/>
</dbReference>
<dbReference type="PANTHER" id="PTHR33420">
    <property type="entry name" value="FIMBRIAL SUBUNIT ELFA-RELATED"/>
    <property type="match status" value="1"/>
</dbReference>
<keyword evidence="3" id="KW-0732">Signal</keyword>
<evidence type="ECO:0000256" key="2">
    <source>
        <dbReference type="ARBA" id="ARBA00006671"/>
    </source>
</evidence>
<dbReference type="Pfam" id="PF00419">
    <property type="entry name" value="Fimbrial"/>
    <property type="match status" value="1"/>
</dbReference>
<evidence type="ECO:0000259" key="5">
    <source>
        <dbReference type="Pfam" id="PF00419"/>
    </source>
</evidence>
<evidence type="ECO:0000256" key="1">
    <source>
        <dbReference type="ARBA" id="ARBA00004561"/>
    </source>
</evidence>
<sequence length="332" mass="35405">MLRTTLSLCLLLFAAPSAWASCAFVPGYMTSVFSVPIDNVLAVPRDVPVGTALFDSGWQRATGVTIRCDSSGQAQGQLGGGFGAPLSGIPGFGNGEVLDTDIPGVGIQVFWCNYDSKCGSPPVPNESVSLVQKLDWRVFAETYSPRNNWWVRLVKTGPLQAGLHSFAGTATVRYIDLDIGTLSVQGSLTTSAPTCRLDTPNLVVQMPTAPLDAFQGPGVLPEPWQKRFDINLQCDAGIRLSYRVDPLSLSAAAVGVMANREGPHMARNVGIQLFHGDGDDAQPLPIMTKLLHTPSTAAGLVRIPLLARYYQISPKVTSGLVTTSATLTLTYE</sequence>
<evidence type="ECO:0000256" key="4">
    <source>
        <dbReference type="ARBA" id="ARBA00023263"/>
    </source>
</evidence>
<dbReference type="STRING" id="53408.A9C11_04220"/>
<dbReference type="Gene3D" id="2.60.40.1090">
    <property type="entry name" value="Fimbrial-type adhesion domain"/>
    <property type="match status" value="1"/>
</dbReference>
<evidence type="ECO:0000256" key="3">
    <source>
        <dbReference type="ARBA" id="ARBA00022729"/>
    </source>
</evidence>